<feature type="domain" description="HTH cro/C1-type" evidence="1">
    <location>
        <begin position="14"/>
        <end position="46"/>
    </location>
</feature>
<protein>
    <submittedName>
        <fullName evidence="2">Helix-turn-helix domain-containing protein</fullName>
    </submittedName>
</protein>
<dbReference type="RefSeq" id="WP_269919996.1">
    <property type="nucleotide sequence ID" value="NZ_JANUVP010000034.1"/>
</dbReference>
<dbReference type="Pfam" id="PF01381">
    <property type="entry name" value="HTH_3"/>
    <property type="match status" value="1"/>
</dbReference>
<gene>
    <name evidence="2" type="ORF">NST17_20400</name>
</gene>
<dbReference type="Proteomes" id="UP001459714">
    <property type="component" value="Unassembled WGS sequence"/>
</dbReference>
<keyword evidence="3" id="KW-1185">Reference proteome</keyword>
<accession>A0ABU9K352</accession>
<dbReference type="CDD" id="cd00093">
    <property type="entry name" value="HTH_XRE"/>
    <property type="match status" value="1"/>
</dbReference>
<organism evidence="2 3">
    <name type="scientific">Caldifermentibacillus hisashii</name>
    <dbReference type="NCBI Taxonomy" id="996558"/>
    <lineage>
        <taxon>Bacteria</taxon>
        <taxon>Bacillati</taxon>
        <taxon>Bacillota</taxon>
        <taxon>Bacilli</taxon>
        <taxon>Bacillales</taxon>
        <taxon>Bacillaceae</taxon>
        <taxon>Caldifermentibacillus</taxon>
    </lineage>
</organism>
<evidence type="ECO:0000313" key="2">
    <source>
        <dbReference type="EMBL" id="MEL3959516.1"/>
    </source>
</evidence>
<dbReference type="InterPro" id="IPR001387">
    <property type="entry name" value="Cro/C1-type_HTH"/>
</dbReference>
<dbReference type="InterPro" id="IPR010982">
    <property type="entry name" value="Lambda_DNA-bd_dom_sf"/>
</dbReference>
<dbReference type="PROSITE" id="PS50943">
    <property type="entry name" value="HTH_CROC1"/>
    <property type="match status" value="1"/>
</dbReference>
<dbReference type="SUPFAM" id="SSF47413">
    <property type="entry name" value="lambda repressor-like DNA-binding domains"/>
    <property type="match status" value="1"/>
</dbReference>
<proteinExistence type="predicted"/>
<reference evidence="2 3" key="1">
    <citation type="submission" date="2024-03" db="EMBL/GenBank/DDBJ databases">
        <title>Bacilli Hybrid Assemblies.</title>
        <authorList>
            <person name="Kovac J."/>
        </authorList>
    </citation>
    <scope>NUCLEOTIDE SEQUENCE [LARGE SCALE GENOMIC DNA]</scope>
    <source>
        <strain evidence="2 3">FSL M8-0022</strain>
    </source>
</reference>
<dbReference type="Gene3D" id="1.10.260.40">
    <property type="entry name" value="lambda repressor-like DNA-binding domains"/>
    <property type="match status" value="1"/>
</dbReference>
<dbReference type="SMART" id="SM00530">
    <property type="entry name" value="HTH_XRE"/>
    <property type="match status" value="1"/>
</dbReference>
<name>A0ABU9K352_9BACI</name>
<evidence type="ECO:0000259" key="1">
    <source>
        <dbReference type="PROSITE" id="PS50943"/>
    </source>
</evidence>
<evidence type="ECO:0000313" key="3">
    <source>
        <dbReference type="Proteomes" id="UP001459714"/>
    </source>
</evidence>
<sequence length="82" mass="9512">MEQVFDVKINVDYLKKYKDKKNLTNKELADLIGVHESTISRILNGKKGVGYKFIVGVFYRLDDLDVKKLFVLNDKRNVYAEG</sequence>
<comment type="caution">
    <text evidence="2">The sequence shown here is derived from an EMBL/GenBank/DDBJ whole genome shotgun (WGS) entry which is preliminary data.</text>
</comment>
<dbReference type="EMBL" id="JBBYAK010000003">
    <property type="protein sequence ID" value="MEL3959516.1"/>
    <property type="molecule type" value="Genomic_DNA"/>
</dbReference>